<name>A0A8X6MET7_9ARAC</name>
<dbReference type="Proteomes" id="UP000886998">
    <property type="component" value="Unassembled WGS sequence"/>
</dbReference>
<protein>
    <submittedName>
        <fullName evidence="2">Protein roadkill</fullName>
    </submittedName>
</protein>
<gene>
    <name evidence="2" type="primary">rdx_16</name>
    <name evidence="2" type="ORF">TNIN_183291</name>
</gene>
<dbReference type="AlphaFoldDB" id="A0A8X6MET7"/>
<dbReference type="PROSITE" id="PS50097">
    <property type="entry name" value="BTB"/>
    <property type="match status" value="1"/>
</dbReference>
<dbReference type="EMBL" id="BMAV01026602">
    <property type="protein sequence ID" value="GFS51876.1"/>
    <property type="molecule type" value="Genomic_DNA"/>
</dbReference>
<accession>A0A8X6MET7</accession>
<dbReference type="PANTHER" id="PTHR24413">
    <property type="entry name" value="SPECKLE-TYPE POZ PROTEIN"/>
    <property type="match status" value="1"/>
</dbReference>
<feature type="domain" description="BTB" evidence="1">
    <location>
        <begin position="1"/>
        <end position="40"/>
    </location>
</feature>
<evidence type="ECO:0000313" key="3">
    <source>
        <dbReference type="Proteomes" id="UP000886998"/>
    </source>
</evidence>
<organism evidence="2 3">
    <name type="scientific">Trichonephila inaurata madagascariensis</name>
    <dbReference type="NCBI Taxonomy" id="2747483"/>
    <lineage>
        <taxon>Eukaryota</taxon>
        <taxon>Metazoa</taxon>
        <taxon>Ecdysozoa</taxon>
        <taxon>Arthropoda</taxon>
        <taxon>Chelicerata</taxon>
        <taxon>Arachnida</taxon>
        <taxon>Araneae</taxon>
        <taxon>Araneomorphae</taxon>
        <taxon>Entelegynae</taxon>
        <taxon>Araneoidea</taxon>
        <taxon>Nephilidae</taxon>
        <taxon>Trichonephila</taxon>
        <taxon>Trichonephila inaurata</taxon>
    </lineage>
</organism>
<comment type="caution">
    <text evidence="2">The sequence shown here is derived from an EMBL/GenBank/DDBJ whole genome shotgun (WGS) entry which is preliminary data.</text>
</comment>
<dbReference type="SUPFAM" id="SSF54695">
    <property type="entry name" value="POZ domain"/>
    <property type="match status" value="1"/>
</dbReference>
<dbReference type="InterPro" id="IPR000210">
    <property type="entry name" value="BTB/POZ_dom"/>
</dbReference>
<dbReference type="OrthoDB" id="6434910at2759"/>
<reference evidence="2" key="1">
    <citation type="submission" date="2020-08" db="EMBL/GenBank/DDBJ databases">
        <title>Multicomponent nature underlies the extraordinary mechanical properties of spider dragline silk.</title>
        <authorList>
            <person name="Kono N."/>
            <person name="Nakamura H."/>
            <person name="Mori M."/>
            <person name="Yoshida Y."/>
            <person name="Ohtoshi R."/>
            <person name="Malay A.D."/>
            <person name="Moran D.A.P."/>
            <person name="Tomita M."/>
            <person name="Numata K."/>
            <person name="Arakawa K."/>
        </authorList>
    </citation>
    <scope>NUCLEOTIDE SEQUENCE</scope>
</reference>
<proteinExistence type="predicted"/>
<dbReference type="Pfam" id="PF00651">
    <property type="entry name" value="BTB"/>
    <property type="match status" value="1"/>
</dbReference>
<evidence type="ECO:0000313" key="2">
    <source>
        <dbReference type="EMBL" id="GFS51876.1"/>
    </source>
</evidence>
<dbReference type="Gene3D" id="1.25.40.420">
    <property type="match status" value="1"/>
</dbReference>
<evidence type="ECO:0000259" key="1">
    <source>
        <dbReference type="PROSITE" id="PS50097"/>
    </source>
</evidence>
<sequence>MFEHDMLETGKGIINISDIDVTTLNLLLNYLYSGKVPLLNFNSAVKLYGATDKYEVTSLKKNCVQYFKKILSQDNVCDILILADMHYDTNLKKVAMDFIFAHRDVILRLPEWKELIDSRTDLASEVLHDFTKNILAPRVCSCASRQNVSRMIVEEVGSLFLLHCT</sequence>
<dbReference type="InterPro" id="IPR011333">
    <property type="entry name" value="SKP1/BTB/POZ_sf"/>
</dbReference>
<dbReference type="Gene3D" id="3.30.710.10">
    <property type="entry name" value="Potassium Channel Kv1.1, Chain A"/>
    <property type="match status" value="1"/>
</dbReference>
<keyword evidence="3" id="KW-1185">Reference proteome</keyword>